<evidence type="ECO:0000313" key="2">
    <source>
        <dbReference type="Proteomes" id="UP000284822"/>
    </source>
</evidence>
<dbReference type="PIRSF" id="PIRSF018637">
    <property type="entry name" value="TrmK"/>
    <property type="match status" value="1"/>
</dbReference>
<dbReference type="SUPFAM" id="SSF53335">
    <property type="entry name" value="S-adenosyl-L-methionine-dependent methyltransferases"/>
    <property type="match status" value="1"/>
</dbReference>
<proteinExistence type="predicted"/>
<dbReference type="GO" id="GO:0160105">
    <property type="term" value="F:tRNA (adenine(22)-N1)-methyltransferase activity"/>
    <property type="evidence" value="ECO:0007669"/>
    <property type="project" value="InterPro"/>
</dbReference>
<protein>
    <recommendedName>
        <fullName evidence="3">SAM-dependent methyltransferase</fullName>
    </recommendedName>
</protein>
<dbReference type="InterPro" id="IPR006901">
    <property type="entry name" value="TrmK"/>
</dbReference>
<gene>
    <name evidence="1" type="ORF">DS832_06640</name>
</gene>
<dbReference type="PANTHER" id="PTHR38451:SF1">
    <property type="entry name" value="TRNA (ADENINE(22)-N(1))-METHYLTRANSFERASE"/>
    <property type="match status" value="1"/>
</dbReference>
<organism evidence="1 2">
    <name type="scientific">Bombilactobacillus bombi</name>
    <dbReference type="NCBI Taxonomy" id="1303590"/>
    <lineage>
        <taxon>Bacteria</taxon>
        <taxon>Bacillati</taxon>
        <taxon>Bacillota</taxon>
        <taxon>Bacilli</taxon>
        <taxon>Lactobacillales</taxon>
        <taxon>Lactobacillaceae</taxon>
        <taxon>Bombilactobacillus</taxon>
    </lineage>
</organism>
<name>A0A3R6ZUU0_9LACO</name>
<dbReference type="EMBL" id="QOCS01000014">
    <property type="protein sequence ID" value="RHW46024.1"/>
    <property type="molecule type" value="Genomic_DNA"/>
</dbReference>
<accession>A0A3R6ZUU0</accession>
<reference evidence="1 2" key="1">
    <citation type="submission" date="2018-07" db="EMBL/GenBank/DDBJ databases">
        <title>Genome sequences of six Lactobacillus spp. isolated from bumble bee guts.</title>
        <authorList>
            <person name="Motta E.V.S."/>
            <person name="Moran N.A."/>
        </authorList>
    </citation>
    <scope>NUCLEOTIDE SEQUENCE [LARGE SCALE GENOMIC DNA]</scope>
    <source>
        <strain evidence="1 2">LV-8.1</strain>
    </source>
</reference>
<dbReference type="PANTHER" id="PTHR38451">
    <property type="entry name" value="TRNA (ADENINE(22)-N(1))-METHYLTRANSFERASE"/>
    <property type="match status" value="1"/>
</dbReference>
<sequence length="244" mass="27720">MPQLLFTIHREIETLKLSPRLQTIIEMVPPINCLADIGSDHAYVPIYLVQQQQIQRAIASEVSIGPRNISQKDIAAAHLQKQITTRLADGLTGLTANDRVDLAVIAGMGGQLIAQILEQGQQQLEYIPQLILEPNNDEACVRSWLNNHNWSIVQENIVQEGRHIYEIIHAQKLATPITLTKQQIMFGPQLLQKRDPIFIHKWQEQLLRAEFMANNLQNARQPQSQKIAAAKLRIKQIKEVLNYA</sequence>
<evidence type="ECO:0008006" key="3">
    <source>
        <dbReference type="Google" id="ProtNLM"/>
    </source>
</evidence>
<comment type="caution">
    <text evidence="1">The sequence shown here is derived from an EMBL/GenBank/DDBJ whole genome shotgun (WGS) entry which is preliminary data.</text>
</comment>
<evidence type="ECO:0000313" key="1">
    <source>
        <dbReference type="EMBL" id="RHW46024.1"/>
    </source>
</evidence>
<dbReference type="InterPro" id="IPR029063">
    <property type="entry name" value="SAM-dependent_MTases_sf"/>
</dbReference>
<dbReference type="Gene3D" id="3.40.50.150">
    <property type="entry name" value="Vaccinia Virus protein VP39"/>
    <property type="match status" value="1"/>
</dbReference>
<dbReference type="Gene3D" id="1.10.287.1890">
    <property type="match status" value="1"/>
</dbReference>
<dbReference type="Pfam" id="PF04816">
    <property type="entry name" value="TrmK"/>
    <property type="match status" value="1"/>
</dbReference>
<dbReference type="Proteomes" id="UP000284822">
    <property type="component" value="Unassembled WGS sequence"/>
</dbReference>
<dbReference type="AlphaFoldDB" id="A0A3R6ZUU0"/>